<evidence type="ECO:0008006" key="3">
    <source>
        <dbReference type="Google" id="ProtNLM"/>
    </source>
</evidence>
<accession>A0A518FYZ3</accession>
<dbReference type="PANTHER" id="PTHR43737">
    <property type="entry name" value="BLL7424 PROTEIN"/>
    <property type="match status" value="1"/>
</dbReference>
<protein>
    <recommendedName>
        <fullName evidence="3">DUF1501 domain-containing protein</fullName>
    </recommendedName>
</protein>
<gene>
    <name evidence="1" type="ORF">Pan153_62530</name>
</gene>
<name>A0A518FYZ3_9PLAN</name>
<organism evidence="1 2">
    <name type="scientific">Gimesia panareensis</name>
    <dbReference type="NCBI Taxonomy" id="2527978"/>
    <lineage>
        <taxon>Bacteria</taxon>
        <taxon>Pseudomonadati</taxon>
        <taxon>Planctomycetota</taxon>
        <taxon>Planctomycetia</taxon>
        <taxon>Planctomycetales</taxon>
        <taxon>Planctomycetaceae</taxon>
        <taxon>Gimesia</taxon>
    </lineage>
</organism>
<dbReference type="InterPro" id="IPR017850">
    <property type="entry name" value="Alkaline_phosphatase_core_sf"/>
</dbReference>
<dbReference type="Pfam" id="PF07394">
    <property type="entry name" value="DUF1501"/>
    <property type="match status" value="1"/>
</dbReference>
<sequence>MLEIPGILERAHSRRSFLQASGYTALAAALNQRLLAAREASPQQPLRSCILLMLYGGPSQIDTWDMKPHAPSEVRGDYRSIQTSVPGLMNCEHLSACAQLMHKLTIIRSMHHDLTNHNSAMYQALVGKSPVSNNEILGANRMRDFPNVGAAISYATARGALPKTENPLINLALPHVMHNVVDLPGQNSGFLGGSHDPFQINADPNSDQFQVQNLQPPPGISEPRLQARRSLLRSLDHLDVGDSDLEQYQRRAFELLQNPAVQAAFQIEREPPRVREDYGRHKLGQSLLLARRLVESGVRFINVHDGVLNGQTVNWDSHANLFLRHRELLTPFDQGFAALIRDLDQRDLLDSTLVIAMGEFGRTPHVNANGGRDHWPNCYSVVLAGGGVRGGTTFGASDHLGVYPQSDPVTPEDLAATIFQRFGINPEIEIRDRTGRPFQLSEGQAIPVFDSRLT</sequence>
<dbReference type="PROSITE" id="PS51318">
    <property type="entry name" value="TAT"/>
    <property type="match status" value="1"/>
</dbReference>
<dbReference type="OrthoDB" id="127333at2"/>
<dbReference type="RefSeq" id="WP_145460251.1">
    <property type="nucleotide sequence ID" value="NZ_CP036317.1"/>
</dbReference>
<dbReference type="PANTHER" id="PTHR43737:SF1">
    <property type="entry name" value="DUF1501 DOMAIN-CONTAINING PROTEIN"/>
    <property type="match status" value="1"/>
</dbReference>
<dbReference type="InterPro" id="IPR006311">
    <property type="entry name" value="TAT_signal"/>
</dbReference>
<dbReference type="SUPFAM" id="SSF53649">
    <property type="entry name" value="Alkaline phosphatase-like"/>
    <property type="match status" value="1"/>
</dbReference>
<evidence type="ECO:0000313" key="2">
    <source>
        <dbReference type="Proteomes" id="UP000320839"/>
    </source>
</evidence>
<dbReference type="AlphaFoldDB" id="A0A518FYZ3"/>
<dbReference type="Proteomes" id="UP000320839">
    <property type="component" value="Chromosome"/>
</dbReference>
<reference evidence="1 2" key="1">
    <citation type="submission" date="2019-02" db="EMBL/GenBank/DDBJ databases">
        <title>Deep-cultivation of Planctomycetes and their phenomic and genomic characterization uncovers novel biology.</title>
        <authorList>
            <person name="Wiegand S."/>
            <person name="Jogler M."/>
            <person name="Boedeker C."/>
            <person name="Pinto D."/>
            <person name="Vollmers J."/>
            <person name="Rivas-Marin E."/>
            <person name="Kohn T."/>
            <person name="Peeters S.H."/>
            <person name="Heuer A."/>
            <person name="Rast P."/>
            <person name="Oberbeckmann S."/>
            <person name="Bunk B."/>
            <person name="Jeske O."/>
            <person name="Meyerdierks A."/>
            <person name="Storesund J.E."/>
            <person name="Kallscheuer N."/>
            <person name="Luecker S."/>
            <person name="Lage O.M."/>
            <person name="Pohl T."/>
            <person name="Merkel B.J."/>
            <person name="Hornburger P."/>
            <person name="Mueller R.-W."/>
            <person name="Bruemmer F."/>
            <person name="Labrenz M."/>
            <person name="Spormann A.M."/>
            <person name="Op den Camp H."/>
            <person name="Overmann J."/>
            <person name="Amann R."/>
            <person name="Jetten M.S.M."/>
            <person name="Mascher T."/>
            <person name="Medema M.H."/>
            <person name="Devos D.P."/>
            <person name="Kaster A.-K."/>
            <person name="Ovreas L."/>
            <person name="Rohde M."/>
            <person name="Galperin M.Y."/>
            <person name="Jogler C."/>
        </authorList>
    </citation>
    <scope>NUCLEOTIDE SEQUENCE [LARGE SCALE GENOMIC DNA]</scope>
    <source>
        <strain evidence="1 2">Pan153</strain>
    </source>
</reference>
<proteinExistence type="predicted"/>
<dbReference type="EMBL" id="CP036317">
    <property type="protein sequence ID" value="QDV21563.1"/>
    <property type="molecule type" value="Genomic_DNA"/>
</dbReference>
<evidence type="ECO:0000313" key="1">
    <source>
        <dbReference type="EMBL" id="QDV21563.1"/>
    </source>
</evidence>
<dbReference type="InterPro" id="IPR010869">
    <property type="entry name" value="DUF1501"/>
</dbReference>